<dbReference type="EMBL" id="KI395040">
    <property type="protein sequence ID" value="ERM99279.1"/>
    <property type="molecule type" value="Genomic_DNA"/>
</dbReference>
<dbReference type="InterPro" id="IPR004788">
    <property type="entry name" value="Ribose5P_isomerase_type_A"/>
</dbReference>
<evidence type="ECO:0000256" key="5">
    <source>
        <dbReference type="ARBA" id="ARBA00023235"/>
    </source>
</evidence>
<proteinExistence type="inferred from homology"/>
<dbReference type="Gene3D" id="3.30.70.260">
    <property type="match status" value="1"/>
</dbReference>
<dbReference type="AlphaFoldDB" id="W1NX77"/>
<dbReference type="STRING" id="13333.W1NX77"/>
<comment type="pathway">
    <text evidence="2">Carbohydrate degradation; pentose phosphate pathway; D-ribose 5-phosphate from D-ribulose 5-phosphate (non-oxidative stage): step 1/1.</text>
</comment>
<keyword evidence="7" id="KW-1185">Reference proteome</keyword>
<evidence type="ECO:0000256" key="4">
    <source>
        <dbReference type="ARBA" id="ARBA00011959"/>
    </source>
</evidence>
<dbReference type="Gene3D" id="3.40.50.1360">
    <property type="match status" value="1"/>
</dbReference>
<evidence type="ECO:0000256" key="3">
    <source>
        <dbReference type="ARBA" id="ARBA00008088"/>
    </source>
</evidence>
<dbReference type="Gramene" id="ERM99279">
    <property type="protein sequence ID" value="ERM99279"/>
    <property type="gene ID" value="AMTR_s00092p00158980"/>
</dbReference>
<dbReference type="GO" id="GO:0009052">
    <property type="term" value="P:pentose-phosphate shunt, non-oxidative branch"/>
    <property type="evidence" value="ECO:0007669"/>
    <property type="project" value="InterPro"/>
</dbReference>
<dbReference type="SUPFAM" id="SSF75445">
    <property type="entry name" value="D-ribose-5-phosphate isomerase (RpiA), lid domain"/>
    <property type="match status" value="1"/>
</dbReference>
<name>W1NX77_AMBTC</name>
<evidence type="ECO:0000313" key="6">
    <source>
        <dbReference type="EMBL" id="ERM99279.1"/>
    </source>
</evidence>
<comment type="catalytic activity">
    <reaction evidence="1">
        <text>aldehydo-D-ribose 5-phosphate = D-ribulose 5-phosphate</text>
        <dbReference type="Rhea" id="RHEA:14657"/>
        <dbReference type="ChEBI" id="CHEBI:58121"/>
        <dbReference type="ChEBI" id="CHEBI:58273"/>
        <dbReference type="EC" id="5.3.1.6"/>
    </reaction>
</comment>
<evidence type="ECO:0000256" key="2">
    <source>
        <dbReference type="ARBA" id="ARBA00004988"/>
    </source>
</evidence>
<dbReference type="InterPro" id="IPR050262">
    <property type="entry name" value="Ribose-5P_isomerase"/>
</dbReference>
<evidence type="ECO:0000313" key="7">
    <source>
        <dbReference type="Proteomes" id="UP000017836"/>
    </source>
</evidence>
<protein>
    <recommendedName>
        <fullName evidence="4">ribose-5-phosphate isomerase</fullName>
        <ecNumber evidence="4">5.3.1.6</ecNumber>
    </recommendedName>
</protein>
<dbReference type="EC" id="5.3.1.6" evidence="4"/>
<reference evidence="7" key="1">
    <citation type="journal article" date="2013" name="Science">
        <title>The Amborella genome and the evolution of flowering plants.</title>
        <authorList>
            <consortium name="Amborella Genome Project"/>
        </authorList>
    </citation>
    <scope>NUCLEOTIDE SEQUENCE [LARGE SCALE GENOMIC DNA]</scope>
</reference>
<dbReference type="GO" id="GO:0004751">
    <property type="term" value="F:ribose-5-phosphate isomerase activity"/>
    <property type="evidence" value="ECO:0007669"/>
    <property type="project" value="UniProtKB-EC"/>
</dbReference>
<accession>W1NX77</accession>
<dbReference type="HOGENOM" id="CLU_056590_2_0_1"/>
<dbReference type="PANTHER" id="PTHR43748:SF1">
    <property type="entry name" value="RIBOSE-5-PHOSPHATE ISOMERASE 4, CHLOROPLASTIC-RELATED"/>
    <property type="match status" value="1"/>
</dbReference>
<gene>
    <name evidence="6" type="ORF">AMTR_s00092p00158980</name>
</gene>
<evidence type="ECO:0000256" key="1">
    <source>
        <dbReference type="ARBA" id="ARBA00001713"/>
    </source>
</evidence>
<dbReference type="PANTHER" id="PTHR43748">
    <property type="entry name" value="RIBOSE-5-PHOSPHATE ISOMERASE 3, CHLOROPLASTIC-RELATED"/>
    <property type="match status" value="1"/>
</dbReference>
<comment type="similarity">
    <text evidence="3">Belongs to the ribose 5-phosphate isomerase family.</text>
</comment>
<dbReference type="UniPathway" id="UPA00115">
    <property type="reaction ID" value="UER00412"/>
</dbReference>
<sequence length="231" mass="24504">MVVGLGSGPASFMVIKYLSRQLKEGLLKDIVGIPMSVSAASEAAKAGIPLDNHLDTPKTDVAFNDADIVEEDTLAAIIGRPKFQGSESVIQAKSILKATSSLVFIITQMQYTRDIDGSIPVVIRSERWMETAEEIDDLFLGDAEVWRRSAIGNAGPTGGDFPIITTEGYNILDLIFTSPISNLSQVAQSLEAVDGVVEHGVICGIPCTAVIASEDGVHTVDNLSESALRGS</sequence>
<dbReference type="Pfam" id="PF06026">
    <property type="entry name" value="Rib_5-P_isom_A"/>
    <property type="match status" value="1"/>
</dbReference>
<dbReference type="eggNOG" id="KOG3075">
    <property type="taxonomic scope" value="Eukaryota"/>
</dbReference>
<dbReference type="SUPFAM" id="SSF100950">
    <property type="entry name" value="NagB/RpiA/CoA transferase-like"/>
    <property type="match status" value="1"/>
</dbReference>
<dbReference type="OMA" id="FPCTAVI"/>
<dbReference type="Proteomes" id="UP000017836">
    <property type="component" value="Unassembled WGS sequence"/>
</dbReference>
<organism evidence="6 7">
    <name type="scientific">Amborella trichopoda</name>
    <dbReference type="NCBI Taxonomy" id="13333"/>
    <lineage>
        <taxon>Eukaryota</taxon>
        <taxon>Viridiplantae</taxon>
        <taxon>Streptophyta</taxon>
        <taxon>Embryophyta</taxon>
        <taxon>Tracheophyta</taxon>
        <taxon>Spermatophyta</taxon>
        <taxon>Magnoliopsida</taxon>
        <taxon>Amborellales</taxon>
        <taxon>Amborellaceae</taxon>
        <taxon>Amborella</taxon>
    </lineage>
</organism>
<keyword evidence="5" id="KW-0413">Isomerase</keyword>
<dbReference type="InterPro" id="IPR037171">
    <property type="entry name" value="NagB/RpiA_transferase-like"/>
</dbReference>